<evidence type="ECO:0000256" key="9">
    <source>
        <dbReference type="ARBA" id="ARBA00022741"/>
    </source>
</evidence>
<evidence type="ECO:0000313" key="26">
    <source>
        <dbReference type="Proteomes" id="UP000321822"/>
    </source>
</evidence>
<feature type="domain" description="Histidine kinase" evidence="21">
    <location>
        <begin position="476"/>
        <end position="696"/>
    </location>
</feature>
<dbReference type="InterPro" id="IPR008207">
    <property type="entry name" value="Sig_transdc_His_kin_Hpt_dom"/>
</dbReference>
<keyword evidence="11" id="KW-0067">ATP-binding</keyword>
<evidence type="ECO:0000256" key="17">
    <source>
        <dbReference type="PROSITE-ProRule" id="PRU00110"/>
    </source>
</evidence>
<evidence type="ECO:0000256" key="1">
    <source>
        <dbReference type="ARBA" id="ARBA00000085"/>
    </source>
</evidence>
<dbReference type="EC" id="2.7.13.3" evidence="3"/>
<keyword evidence="14 20" id="KW-0472">Membrane</keyword>
<dbReference type="EMBL" id="VOLT01000001">
    <property type="protein sequence ID" value="TWX72091.1"/>
    <property type="molecule type" value="Genomic_DNA"/>
</dbReference>
<dbReference type="SUPFAM" id="SSF52172">
    <property type="entry name" value="CheY-like"/>
    <property type="match status" value="1"/>
</dbReference>
<dbReference type="SMART" id="SM00387">
    <property type="entry name" value="HATPase_c"/>
    <property type="match status" value="1"/>
</dbReference>
<dbReference type="InterPro" id="IPR004358">
    <property type="entry name" value="Sig_transdc_His_kin-like_C"/>
</dbReference>
<proteinExistence type="predicted"/>
<dbReference type="PIRSF" id="PIRSF036437">
    <property type="entry name" value="HK_TorS"/>
    <property type="match status" value="1"/>
</dbReference>
<evidence type="ECO:0000259" key="22">
    <source>
        <dbReference type="PROSITE" id="PS50110"/>
    </source>
</evidence>
<dbReference type="InterPro" id="IPR036097">
    <property type="entry name" value="HisK_dim/P_sf"/>
</dbReference>
<dbReference type="Gene3D" id="3.30.565.10">
    <property type="entry name" value="Histidine kinase-like ATPase, C-terminal domain"/>
    <property type="match status" value="1"/>
</dbReference>
<accession>A0A5C6QU10</accession>
<dbReference type="FunFam" id="1.10.287.130:FF:000002">
    <property type="entry name" value="Two-component osmosensing histidine kinase"/>
    <property type="match status" value="1"/>
</dbReference>
<dbReference type="InterPro" id="IPR014302">
    <property type="entry name" value="Sig_transdc_His_kinase_TorS"/>
</dbReference>
<keyword evidence="6 18" id="KW-0597">Phosphoprotein</keyword>
<dbReference type="InterPro" id="IPR036890">
    <property type="entry name" value="HATPase_C_sf"/>
</dbReference>
<evidence type="ECO:0000256" key="5">
    <source>
        <dbReference type="ARBA" id="ARBA00022519"/>
    </source>
</evidence>
<keyword evidence="8 20" id="KW-0812">Transmembrane</keyword>
<evidence type="ECO:0000256" key="14">
    <source>
        <dbReference type="ARBA" id="ARBA00023136"/>
    </source>
</evidence>
<dbReference type="AlphaFoldDB" id="A0A5C6QU10"/>
<dbReference type="SMART" id="SM00388">
    <property type="entry name" value="HisKA"/>
    <property type="match status" value="1"/>
</dbReference>
<dbReference type="NCBIfam" id="TIGR02956">
    <property type="entry name" value="TMAO_torS"/>
    <property type="match status" value="1"/>
</dbReference>
<dbReference type="CDD" id="cd00082">
    <property type="entry name" value="HisKA"/>
    <property type="match status" value="1"/>
</dbReference>
<evidence type="ECO:0000256" key="8">
    <source>
        <dbReference type="ARBA" id="ARBA00022692"/>
    </source>
</evidence>
<name>A0A5C6QU10_9GAMM</name>
<dbReference type="InterPro" id="IPR038188">
    <property type="entry name" value="TorS_sensor_sf"/>
</dbReference>
<comment type="subunit">
    <text evidence="15">At low DSF concentrations, interacts with RpfF.</text>
</comment>
<evidence type="ECO:0000256" key="11">
    <source>
        <dbReference type="ARBA" id="ARBA00022840"/>
    </source>
</evidence>
<keyword evidence="9" id="KW-0547">Nucleotide-binding</keyword>
<organism evidence="25 26">
    <name type="scientific">Colwellia demingiae</name>
    <dbReference type="NCBI Taxonomy" id="89401"/>
    <lineage>
        <taxon>Bacteria</taxon>
        <taxon>Pseudomonadati</taxon>
        <taxon>Pseudomonadota</taxon>
        <taxon>Gammaproteobacteria</taxon>
        <taxon>Alteromonadales</taxon>
        <taxon>Colwelliaceae</taxon>
        <taxon>Colwellia</taxon>
    </lineage>
</organism>
<comment type="subcellular location">
    <subcellularLocation>
        <location evidence="2">Cell inner membrane</location>
        <topology evidence="2">Multi-pass membrane protein</topology>
    </subcellularLocation>
</comment>
<evidence type="ECO:0000256" key="10">
    <source>
        <dbReference type="ARBA" id="ARBA00022777"/>
    </source>
</evidence>
<dbReference type="PROSITE" id="PS50894">
    <property type="entry name" value="HPT"/>
    <property type="match status" value="1"/>
</dbReference>
<feature type="domain" description="HPt" evidence="24">
    <location>
        <begin position="894"/>
        <end position="992"/>
    </location>
</feature>
<dbReference type="Proteomes" id="UP000321822">
    <property type="component" value="Unassembled WGS sequence"/>
</dbReference>
<evidence type="ECO:0000259" key="23">
    <source>
        <dbReference type="PROSITE" id="PS50885"/>
    </source>
</evidence>
<dbReference type="PANTHER" id="PTHR43047">
    <property type="entry name" value="TWO-COMPONENT HISTIDINE PROTEIN KINASE"/>
    <property type="match status" value="1"/>
</dbReference>
<feature type="transmembrane region" description="Helical" evidence="20">
    <location>
        <begin position="338"/>
        <end position="359"/>
    </location>
</feature>
<dbReference type="Gene3D" id="1.10.287.130">
    <property type="match status" value="1"/>
</dbReference>
<gene>
    <name evidence="25" type="primary">torS</name>
    <name evidence="25" type="ORF">ESZ36_02350</name>
</gene>
<keyword evidence="4" id="KW-1003">Cell membrane</keyword>
<evidence type="ECO:0000256" key="16">
    <source>
        <dbReference type="ARBA" id="ARBA00068150"/>
    </source>
</evidence>
<comment type="caution">
    <text evidence="25">The sequence shown here is derived from an EMBL/GenBank/DDBJ whole genome shotgun (WGS) entry which is preliminary data.</text>
</comment>
<dbReference type="Pfam" id="PF02518">
    <property type="entry name" value="HATPase_c"/>
    <property type="match status" value="1"/>
</dbReference>
<dbReference type="PROSITE" id="PS50109">
    <property type="entry name" value="HIS_KIN"/>
    <property type="match status" value="1"/>
</dbReference>
<dbReference type="SMART" id="SM00448">
    <property type="entry name" value="REC"/>
    <property type="match status" value="1"/>
</dbReference>
<evidence type="ECO:0000256" key="2">
    <source>
        <dbReference type="ARBA" id="ARBA00004429"/>
    </source>
</evidence>
<dbReference type="Pfam" id="PF00072">
    <property type="entry name" value="Response_reg"/>
    <property type="match status" value="1"/>
</dbReference>
<keyword evidence="10 25" id="KW-0418">Kinase</keyword>
<keyword evidence="13" id="KW-0902">Two-component regulatory system</keyword>
<dbReference type="InterPro" id="IPR003661">
    <property type="entry name" value="HisK_dim/P_dom"/>
</dbReference>
<dbReference type="Gene3D" id="1.20.58.920">
    <property type="match status" value="1"/>
</dbReference>
<dbReference type="PRINTS" id="PR00344">
    <property type="entry name" value="BCTRLSENSOR"/>
</dbReference>
<dbReference type="SUPFAM" id="SSF55874">
    <property type="entry name" value="ATPase domain of HSP90 chaperone/DNA topoisomerase II/histidine kinase"/>
    <property type="match status" value="1"/>
</dbReference>
<dbReference type="CDD" id="cd16922">
    <property type="entry name" value="HATPase_EvgS-ArcB-TorS-like"/>
    <property type="match status" value="1"/>
</dbReference>
<dbReference type="Pfam" id="PF21689">
    <property type="entry name" value="TorS_sensor_domain"/>
    <property type="match status" value="1"/>
</dbReference>
<keyword evidence="7 25" id="KW-0808">Transferase</keyword>
<dbReference type="InterPro" id="IPR003594">
    <property type="entry name" value="HATPase_dom"/>
</dbReference>
<keyword evidence="26" id="KW-1185">Reference proteome</keyword>
<feature type="modified residue" description="4-aspartylphosphate" evidence="18">
    <location>
        <position position="769"/>
    </location>
</feature>
<dbReference type="RefSeq" id="WP_146782984.1">
    <property type="nucleotide sequence ID" value="NZ_VOLT01000001.1"/>
</dbReference>
<dbReference type="CDD" id="cd16172">
    <property type="entry name" value="TorS_sensor_domain"/>
    <property type="match status" value="1"/>
</dbReference>
<protein>
    <recommendedName>
        <fullName evidence="16">Sensory/regulatory protein RpfC</fullName>
        <ecNumber evidence="3">2.7.13.3</ecNumber>
    </recommendedName>
</protein>
<dbReference type="CDD" id="cd17546">
    <property type="entry name" value="REC_hyHK_CKI1_RcsC-like"/>
    <property type="match status" value="1"/>
</dbReference>
<evidence type="ECO:0000256" key="18">
    <source>
        <dbReference type="PROSITE-ProRule" id="PRU00169"/>
    </source>
</evidence>
<dbReference type="InterPro" id="IPR003660">
    <property type="entry name" value="HAMP_dom"/>
</dbReference>
<dbReference type="InterPro" id="IPR001789">
    <property type="entry name" value="Sig_transdc_resp-reg_receiver"/>
</dbReference>
<reference evidence="25 26" key="1">
    <citation type="submission" date="2019-07" db="EMBL/GenBank/DDBJ databases">
        <title>Genomes of sea-ice associated Colwellia species.</title>
        <authorList>
            <person name="Bowman J.P."/>
        </authorList>
    </citation>
    <scope>NUCLEOTIDE SEQUENCE [LARGE SCALE GENOMIC DNA]</scope>
    <source>
        <strain evidence="25 26">ACAM 459</strain>
    </source>
</reference>
<dbReference type="Gene3D" id="3.40.50.2300">
    <property type="match status" value="1"/>
</dbReference>
<dbReference type="GO" id="GO:0005886">
    <property type="term" value="C:plasma membrane"/>
    <property type="evidence" value="ECO:0007669"/>
    <property type="project" value="UniProtKB-SubCell"/>
</dbReference>
<feature type="domain" description="HAMP" evidence="23">
    <location>
        <begin position="360"/>
        <end position="412"/>
    </location>
</feature>
<dbReference type="GO" id="GO:0009927">
    <property type="term" value="F:histidine phosphotransfer kinase activity"/>
    <property type="evidence" value="ECO:0007669"/>
    <property type="project" value="TreeGrafter"/>
</dbReference>
<comment type="catalytic activity">
    <reaction evidence="1">
        <text>ATP + protein L-histidine = ADP + protein N-phospho-L-histidine.</text>
        <dbReference type="EC" id="2.7.13.3"/>
    </reaction>
</comment>
<evidence type="ECO:0000256" key="15">
    <source>
        <dbReference type="ARBA" id="ARBA00064003"/>
    </source>
</evidence>
<evidence type="ECO:0000256" key="6">
    <source>
        <dbReference type="ARBA" id="ARBA00022553"/>
    </source>
</evidence>
<dbReference type="PANTHER" id="PTHR43047:SF72">
    <property type="entry name" value="OSMOSENSING HISTIDINE PROTEIN KINASE SLN1"/>
    <property type="match status" value="1"/>
</dbReference>
<dbReference type="Pfam" id="PF00512">
    <property type="entry name" value="HisKA"/>
    <property type="match status" value="1"/>
</dbReference>
<evidence type="ECO:0000256" key="7">
    <source>
        <dbReference type="ARBA" id="ARBA00022679"/>
    </source>
</evidence>
<dbReference type="SUPFAM" id="SSF47226">
    <property type="entry name" value="Histidine-containing phosphotransfer domain, HPT domain"/>
    <property type="match status" value="1"/>
</dbReference>
<feature type="transmembrane region" description="Helical" evidence="20">
    <location>
        <begin position="12"/>
        <end position="33"/>
    </location>
</feature>
<evidence type="ECO:0000256" key="19">
    <source>
        <dbReference type="SAM" id="Coils"/>
    </source>
</evidence>
<dbReference type="InterPro" id="IPR011006">
    <property type="entry name" value="CheY-like_superfamily"/>
</dbReference>
<keyword evidence="19" id="KW-0175">Coiled coil</keyword>
<dbReference type="Gene3D" id="6.10.340.10">
    <property type="match status" value="1"/>
</dbReference>
<dbReference type="InterPro" id="IPR036641">
    <property type="entry name" value="HPT_dom_sf"/>
</dbReference>
<dbReference type="InterPro" id="IPR005467">
    <property type="entry name" value="His_kinase_dom"/>
</dbReference>
<dbReference type="OrthoDB" id="9810730at2"/>
<dbReference type="FunFam" id="3.30.565.10:FF:000010">
    <property type="entry name" value="Sensor histidine kinase RcsC"/>
    <property type="match status" value="1"/>
</dbReference>
<feature type="coiled-coil region" evidence="19">
    <location>
        <begin position="410"/>
        <end position="469"/>
    </location>
</feature>
<evidence type="ECO:0000259" key="21">
    <source>
        <dbReference type="PROSITE" id="PS50109"/>
    </source>
</evidence>
<dbReference type="GO" id="GO:0005524">
    <property type="term" value="F:ATP binding"/>
    <property type="evidence" value="ECO:0007669"/>
    <property type="project" value="UniProtKB-KW"/>
</dbReference>
<evidence type="ECO:0000259" key="24">
    <source>
        <dbReference type="PROSITE" id="PS50894"/>
    </source>
</evidence>
<evidence type="ECO:0000256" key="4">
    <source>
        <dbReference type="ARBA" id="ARBA00022475"/>
    </source>
</evidence>
<dbReference type="GO" id="GO:0000155">
    <property type="term" value="F:phosphorelay sensor kinase activity"/>
    <property type="evidence" value="ECO:0007669"/>
    <property type="project" value="InterPro"/>
</dbReference>
<keyword evidence="12 20" id="KW-1133">Transmembrane helix</keyword>
<sequence length="992" mass="110679">MHFRRSIGNKLLFAFSFVAGLLLFVSIVAWNGLSLIASTGDIITQQTLPTLSSARELANLSLQITHKTTLLKNVTDEDQRQEISQTLTLLHLAVEDKFTALTLLDLNKKSLSSLINLKKEINQGIEQLDVYAKNKITNQQQLDQAFNVVKTSVHEISVLSQSQVANASTFALVRLSGLYDLIEQKSKLQQAKKDIDLIIDEDLNLLDKMAALERHALELEQIANLVITTKQYQQLNELAQNKNRHLLLISNLVDSITDPYRVNLASVALNKLNLFDNLLVNQQRAIELNQKQSLLHQHISNQLTQLNQGILSLVEKQGELAKKTSQQHQKLVSWSQNVFLITTLLSLIVIIFVMWKVVYQGIVFKLQKHTDAIEKLAAGDLEITVESSNDEELKNLAEALDVFREHAIKKQQLEYEQLQTEQELRLHKENLEQLISVRTQELRFTNEKLNNESKAHALAKQQADEANRAKSVFLASMSHEIRTPMNGMIGTLELLTDTHLTLEQQKYAQTILYSGESLLDILNDILDYSKIEAGHIALSYRAIDLAKLGEDVVHLMRARAQNKSLQLHFEKNGNIENWRVADLGKLRQILINLINNAIKFTQRGSIVLSIDVNDESNTEGSEVIFSVTDTGCGIAKDKQDDVFQAFTQVDNLQSAVGTGLGLAICQRLVSAMQGTLSLESEENRGSCFAFTIPLARASAEAISAQQVLFSPSQTLSQRYQVLIVEDNEINLDVACALVEKLGHKVAAAKDGTSALKYMHKNRFDLALLDINLPDIDGVTLSQQLKIIAKEKQTPFKTIAVSAHVFNEDIAKFIKSGFDGFVAKPVQMKKLKPAIAKVMFNVESLVNQGTENGIEQSLEIAEVIVAVPANEDSLIENQGLSEFLLFDANIPNQDIEYLGNDKVIQLTQLFCQQINTEYSDFSSLSAIDQKSKLHKLKGAAIGLGLVRLHQLCHKLEISTEDNKLAASQLLVIDELTQLSKGSLQQYALSLKSV</sequence>
<dbReference type="SUPFAM" id="SSF47384">
    <property type="entry name" value="Homodimeric domain of signal transducing histidine kinase"/>
    <property type="match status" value="1"/>
</dbReference>
<keyword evidence="5" id="KW-0997">Cell inner membrane</keyword>
<feature type="domain" description="Response regulatory" evidence="22">
    <location>
        <begin position="720"/>
        <end position="838"/>
    </location>
</feature>
<dbReference type="PROSITE" id="PS50110">
    <property type="entry name" value="RESPONSE_REGULATORY"/>
    <property type="match status" value="1"/>
</dbReference>
<dbReference type="PROSITE" id="PS50885">
    <property type="entry name" value="HAMP"/>
    <property type="match status" value="1"/>
</dbReference>
<dbReference type="InterPro" id="IPR037952">
    <property type="entry name" value="Sensor_TorS"/>
</dbReference>
<evidence type="ECO:0000256" key="3">
    <source>
        <dbReference type="ARBA" id="ARBA00012438"/>
    </source>
</evidence>
<feature type="modified residue" description="Phosphohistidine" evidence="17">
    <location>
        <position position="933"/>
    </location>
</feature>
<evidence type="ECO:0000256" key="13">
    <source>
        <dbReference type="ARBA" id="ARBA00023012"/>
    </source>
</evidence>
<evidence type="ECO:0000256" key="20">
    <source>
        <dbReference type="SAM" id="Phobius"/>
    </source>
</evidence>
<dbReference type="Gene3D" id="1.20.120.160">
    <property type="entry name" value="HPT domain"/>
    <property type="match status" value="1"/>
</dbReference>
<evidence type="ECO:0000313" key="25">
    <source>
        <dbReference type="EMBL" id="TWX72091.1"/>
    </source>
</evidence>
<evidence type="ECO:0000256" key="12">
    <source>
        <dbReference type="ARBA" id="ARBA00022989"/>
    </source>
</evidence>